<name>A0A0P1A8M8_PLAHL</name>
<keyword evidence="1" id="KW-0472">Membrane</keyword>
<reference evidence="3" key="1">
    <citation type="submission" date="2014-09" db="EMBL/GenBank/DDBJ databases">
        <authorList>
            <person name="Sharma Rahul"/>
            <person name="Thines Marco"/>
        </authorList>
    </citation>
    <scope>NUCLEOTIDE SEQUENCE [LARGE SCALE GENOMIC DNA]</scope>
</reference>
<evidence type="ECO:0000256" key="1">
    <source>
        <dbReference type="SAM" id="Phobius"/>
    </source>
</evidence>
<dbReference type="GeneID" id="36398374"/>
<dbReference type="OrthoDB" id="167289at2759"/>
<feature type="transmembrane region" description="Helical" evidence="1">
    <location>
        <begin position="83"/>
        <end position="105"/>
    </location>
</feature>
<evidence type="ECO:0000313" key="2">
    <source>
        <dbReference type="EMBL" id="CEG36648.1"/>
    </source>
</evidence>
<dbReference type="RefSeq" id="XP_024573017.1">
    <property type="nucleotide sequence ID" value="XM_024721885.1"/>
</dbReference>
<keyword evidence="1" id="KW-0812">Transmembrane</keyword>
<keyword evidence="3" id="KW-1185">Reference proteome</keyword>
<proteinExistence type="predicted"/>
<dbReference type="AlphaFoldDB" id="A0A0P1A8M8"/>
<feature type="transmembrane region" description="Helical" evidence="1">
    <location>
        <begin position="117"/>
        <end position="134"/>
    </location>
</feature>
<dbReference type="EMBL" id="CCYD01000217">
    <property type="protein sequence ID" value="CEG36648.1"/>
    <property type="molecule type" value="Genomic_DNA"/>
</dbReference>
<dbReference type="Proteomes" id="UP000054928">
    <property type="component" value="Unassembled WGS sequence"/>
</dbReference>
<dbReference type="STRING" id="4781.A0A0P1A8M8"/>
<organism evidence="2 3">
    <name type="scientific">Plasmopara halstedii</name>
    <name type="common">Downy mildew of sunflower</name>
    <dbReference type="NCBI Taxonomy" id="4781"/>
    <lineage>
        <taxon>Eukaryota</taxon>
        <taxon>Sar</taxon>
        <taxon>Stramenopiles</taxon>
        <taxon>Oomycota</taxon>
        <taxon>Peronosporomycetes</taxon>
        <taxon>Peronosporales</taxon>
        <taxon>Peronosporaceae</taxon>
        <taxon>Plasmopara</taxon>
    </lineage>
</organism>
<protein>
    <submittedName>
        <fullName evidence="2">Uncharacterized protein</fullName>
    </submittedName>
</protein>
<sequence length="193" mass="21801">MPINIRDLLWPLAAVAGTTTAAIFIFKYATRRVRDHRDNEIHSAVDTQDCEDMDDELISEDELAEILDTQQSDLEMVNQERRVILVMFGLMLTVLVIIVSLLIVWNNENSYNSIVELPLFQPLIWIAFGIITAAQMDLSNDLDSGFSFANKQFKASAVPVRTIEIKTVAQNIAALMEILAFVDFGHNFEQDIP</sequence>
<accession>A0A0P1A8M8</accession>
<feature type="transmembrane region" description="Helical" evidence="1">
    <location>
        <begin position="12"/>
        <end position="29"/>
    </location>
</feature>
<evidence type="ECO:0000313" key="3">
    <source>
        <dbReference type="Proteomes" id="UP000054928"/>
    </source>
</evidence>
<keyword evidence="1" id="KW-1133">Transmembrane helix</keyword>